<keyword evidence="7" id="KW-1185">Reference proteome</keyword>
<dbReference type="PROSITE" id="PS51318">
    <property type="entry name" value="TAT"/>
    <property type="match status" value="1"/>
</dbReference>
<reference evidence="6 7" key="1">
    <citation type="submission" date="2023-06" db="EMBL/GenBank/DDBJ databases">
        <title>Draft genome sequence of Novosphingobium sp. strain IK01.</title>
        <authorList>
            <person name="Hatamoto M."/>
            <person name="Ikarashi T."/>
            <person name="Yamaguchi T."/>
        </authorList>
    </citation>
    <scope>NUCLEOTIDE SEQUENCE [LARGE SCALE GENOMIC DNA]</scope>
    <source>
        <strain evidence="6 7">IK01</strain>
    </source>
</reference>
<dbReference type="InterPro" id="IPR023296">
    <property type="entry name" value="Glyco_hydro_beta-prop_sf"/>
</dbReference>
<keyword evidence="2 4" id="KW-0378">Hydrolase</keyword>
<dbReference type="Pfam" id="PF04616">
    <property type="entry name" value="Glyco_hydro_43"/>
    <property type="match status" value="1"/>
</dbReference>
<comment type="caution">
    <text evidence="6">The sequence shown here is derived from an EMBL/GenBank/DDBJ whole genome shotgun (WGS) entry which is preliminary data.</text>
</comment>
<dbReference type="EMBL" id="BTFW01000001">
    <property type="protein sequence ID" value="GMM62347.1"/>
    <property type="molecule type" value="Genomic_DNA"/>
</dbReference>
<proteinExistence type="inferred from homology"/>
<keyword evidence="3 4" id="KW-0326">Glycosidase</keyword>
<organism evidence="6 7">
    <name type="scientific">Novosphingobium pituita</name>
    <dbReference type="NCBI Taxonomy" id="3056842"/>
    <lineage>
        <taxon>Bacteria</taxon>
        <taxon>Pseudomonadati</taxon>
        <taxon>Pseudomonadota</taxon>
        <taxon>Alphaproteobacteria</taxon>
        <taxon>Sphingomonadales</taxon>
        <taxon>Sphingomonadaceae</taxon>
        <taxon>Novosphingobium</taxon>
    </lineage>
</organism>
<dbReference type="InterPro" id="IPR006710">
    <property type="entry name" value="Glyco_hydro_43"/>
</dbReference>
<dbReference type="SUPFAM" id="SSF75005">
    <property type="entry name" value="Arabinanase/levansucrase/invertase"/>
    <property type="match status" value="1"/>
</dbReference>
<dbReference type="InterPro" id="IPR006311">
    <property type="entry name" value="TAT_signal"/>
</dbReference>
<feature type="domain" description="Beta-xylosidase C-terminal Concanavalin A-like" evidence="5">
    <location>
        <begin position="363"/>
        <end position="539"/>
    </location>
</feature>
<comment type="similarity">
    <text evidence="1 4">Belongs to the glycosyl hydrolase 43 family.</text>
</comment>
<evidence type="ECO:0000256" key="4">
    <source>
        <dbReference type="RuleBase" id="RU361187"/>
    </source>
</evidence>
<dbReference type="RefSeq" id="WP_317975935.1">
    <property type="nucleotide sequence ID" value="NZ_BTFW01000001.1"/>
</dbReference>
<evidence type="ECO:0000256" key="2">
    <source>
        <dbReference type="ARBA" id="ARBA00022801"/>
    </source>
</evidence>
<evidence type="ECO:0000313" key="7">
    <source>
        <dbReference type="Proteomes" id="UP001187221"/>
    </source>
</evidence>
<dbReference type="Gene3D" id="2.60.120.200">
    <property type="match status" value="1"/>
</dbReference>
<dbReference type="Gene3D" id="2.115.10.20">
    <property type="entry name" value="Glycosyl hydrolase domain, family 43"/>
    <property type="match status" value="1"/>
</dbReference>
<dbReference type="Proteomes" id="UP001187221">
    <property type="component" value="Unassembled WGS sequence"/>
</dbReference>
<sequence length="543" mass="59581">MRGPTGVSRRGALAGAAGLAVLAGTASESHARTAGKRLPDGAIPPYARGFDNQRKADLGDGRFLNPLMAGDHPDPTILKDGDDYYLTFSTFDSYPGLVIWHSRDLLNWQPVVAALSRNVGAVWAPDLCRHDGRYFIYFAAKAAPNCTYVIWADRIAGPWSAPIPLGLPDHIDPGHAVGEDGSRWLFLSGGDRVALAPDGLSLKGPVEHVYDPWHYPEDWDVEGFSPEGPKIVARGGWFYLITAVGGTAGPPTGHMVIAARSRSIHGPWENCPHNPIVRTRSREEAWWSRGHATVFEGPAGDWWSVYHGFERDFWTLGRQTLLDPVEWTADGWFRMTGGDLAQPIRAPLGRKPGTGAPHGMALSDDFATLDLGRRWNFFRPGPDEAARARVSGGELALRATGTAPVDSAPLLLIAGDRAYEFECSIEVDPGVTAGLLLFYDSALYCGLGFDARRYVTHQYGMERGRPTNPHGTMMRMRVRNEAHIVSFHTSGDGGKTWHRFDRGMEVSGYHHNVRGGFLMLRPGLYAAGKGTARFRDFRFRALA</sequence>
<name>A0ABQ6PBN0_9SPHN</name>
<protein>
    <submittedName>
        <fullName evidence="6">Family 43 glycosylhydrolase</fullName>
    </submittedName>
</protein>
<evidence type="ECO:0000256" key="3">
    <source>
        <dbReference type="ARBA" id="ARBA00023295"/>
    </source>
</evidence>
<dbReference type="SUPFAM" id="SSF49899">
    <property type="entry name" value="Concanavalin A-like lectins/glucanases"/>
    <property type="match status" value="1"/>
</dbReference>
<dbReference type="InterPro" id="IPR051795">
    <property type="entry name" value="Glycosyl_Hydrlase_43"/>
</dbReference>
<evidence type="ECO:0000313" key="6">
    <source>
        <dbReference type="EMBL" id="GMM62347.1"/>
    </source>
</evidence>
<dbReference type="InterPro" id="IPR041542">
    <property type="entry name" value="GH43_C2"/>
</dbReference>
<evidence type="ECO:0000256" key="1">
    <source>
        <dbReference type="ARBA" id="ARBA00009865"/>
    </source>
</evidence>
<dbReference type="PANTHER" id="PTHR42812:SF2">
    <property type="entry name" value="XYLOSIDASE_ARABINOSIDASE"/>
    <property type="match status" value="1"/>
</dbReference>
<dbReference type="InterPro" id="IPR013320">
    <property type="entry name" value="ConA-like_dom_sf"/>
</dbReference>
<accession>A0ABQ6PBN0</accession>
<dbReference type="CDD" id="cd09002">
    <property type="entry name" value="GH43_XYL-like"/>
    <property type="match status" value="1"/>
</dbReference>
<dbReference type="PANTHER" id="PTHR42812">
    <property type="entry name" value="BETA-XYLOSIDASE"/>
    <property type="match status" value="1"/>
</dbReference>
<gene>
    <name evidence="6" type="ORF">NUTIK01_31240</name>
</gene>
<evidence type="ECO:0000259" key="5">
    <source>
        <dbReference type="Pfam" id="PF17851"/>
    </source>
</evidence>
<dbReference type="Pfam" id="PF17851">
    <property type="entry name" value="GH43_C2"/>
    <property type="match status" value="1"/>
</dbReference>